<dbReference type="AlphaFoldDB" id="A0A0B6ZAM3"/>
<name>A0A0B6ZAM3_9EUPU</name>
<dbReference type="EMBL" id="HACG01018668">
    <property type="protein sequence ID" value="CEK65533.1"/>
    <property type="molecule type" value="Transcribed_RNA"/>
</dbReference>
<organism evidence="1">
    <name type="scientific">Arion vulgaris</name>
    <dbReference type="NCBI Taxonomy" id="1028688"/>
    <lineage>
        <taxon>Eukaryota</taxon>
        <taxon>Metazoa</taxon>
        <taxon>Spiralia</taxon>
        <taxon>Lophotrochozoa</taxon>
        <taxon>Mollusca</taxon>
        <taxon>Gastropoda</taxon>
        <taxon>Heterobranchia</taxon>
        <taxon>Euthyneura</taxon>
        <taxon>Panpulmonata</taxon>
        <taxon>Eupulmonata</taxon>
        <taxon>Stylommatophora</taxon>
        <taxon>Helicina</taxon>
        <taxon>Arionoidea</taxon>
        <taxon>Arionidae</taxon>
        <taxon>Arion</taxon>
    </lineage>
</organism>
<accession>A0A0B6ZAM3</accession>
<evidence type="ECO:0000313" key="1">
    <source>
        <dbReference type="EMBL" id="CEK65533.1"/>
    </source>
</evidence>
<proteinExistence type="predicted"/>
<protein>
    <submittedName>
        <fullName evidence="1">Uncharacterized protein</fullName>
    </submittedName>
</protein>
<sequence>MGKETEDNKERRYLVALLYCTENTQQNQQTAPGTGTWGDQKFFYATSQKCYMKT</sequence>
<gene>
    <name evidence="1" type="primary">ORF55366</name>
</gene>
<reference evidence="1" key="1">
    <citation type="submission" date="2014-12" db="EMBL/GenBank/DDBJ databases">
        <title>Insight into the proteome of Arion vulgaris.</title>
        <authorList>
            <person name="Aradska J."/>
            <person name="Bulat T."/>
            <person name="Smidak R."/>
            <person name="Sarate P."/>
            <person name="Gangsoo J."/>
            <person name="Sialana F."/>
            <person name="Bilban M."/>
            <person name="Lubec G."/>
        </authorList>
    </citation>
    <scope>NUCLEOTIDE SEQUENCE</scope>
    <source>
        <tissue evidence="1">Skin</tissue>
    </source>
</reference>